<feature type="domain" description="Fe-containing alcohol dehydrogenase-like C-terminal" evidence="7">
    <location>
        <begin position="206"/>
        <end position="391"/>
    </location>
</feature>
<name>Q2G5I2_NOVAD</name>
<evidence type="ECO:0000313" key="8">
    <source>
        <dbReference type="EMBL" id="ABD26891.1"/>
    </source>
</evidence>
<comment type="cofactor">
    <cofactor evidence="1">
        <name>Fe cation</name>
        <dbReference type="ChEBI" id="CHEBI:24875"/>
    </cofactor>
</comment>
<keyword evidence="4" id="KW-0520">NAD</keyword>
<dbReference type="InterPro" id="IPR056798">
    <property type="entry name" value="ADH_Fe_C"/>
</dbReference>
<dbReference type="InterPro" id="IPR001670">
    <property type="entry name" value="ADH_Fe/GldA"/>
</dbReference>
<accession>Q2G5I2</accession>
<keyword evidence="9" id="KW-1185">Reference proteome</keyword>
<organism evidence="8 9">
    <name type="scientific">Novosphingobium aromaticivorans (strain ATCC 700278 / DSM 12444 / CCUG 56034 / CIP 105152 / NBRC 16084 / F199)</name>
    <dbReference type="NCBI Taxonomy" id="279238"/>
    <lineage>
        <taxon>Bacteria</taxon>
        <taxon>Pseudomonadati</taxon>
        <taxon>Pseudomonadota</taxon>
        <taxon>Alphaproteobacteria</taxon>
        <taxon>Sphingomonadales</taxon>
        <taxon>Sphingomonadaceae</taxon>
        <taxon>Novosphingobium</taxon>
    </lineage>
</organism>
<dbReference type="eggNOG" id="COG1454">
    <property type="taxonomic scope" value="Bacteria"/>
</dbReference>
<dbReference type="RefSeq" id="WP_011446097.1">
    <property type="nucleotide sequence ID" value="NC_007794.1"/>
</dbReference>
<keyword evidence="3" id="KW-0560">Oxidoreductase</keyword>
<dbReference type="CDD" id="cd08192">
    <property type="entry name" value="MAR-like"/>
    <property type="match status" value="1"/>
</dbReference>
<evidence type="ECO:0000256" key="4">
    <source>
        <dbReference type="ARBA" id="ARBA00023027"/>
    </source>
</evidence>
<dbReference type="GO" id="GO:0046872">
    <property type="term" value="F:metal ion binding"/>
    <property type="evidence" value="ECO:0007669"/>
    <property type="project" value="InterPro"/>
</dbReference>
<gene>
    <name evidence="8" type="ordered locus">Saro_2455</name>
</gene>
<dbReference type="InterPro" id="IPR039697">
    <property type="entry name" value="Alcohol_dehydrogenase_Fe"/>
</dbReference>
<dbReference type="PROSITE" id="PS00060">
    <property type="entry name" value="ADH_IRON_2"/>
    <property type="match status" value="1"/>
</dbReference>
<evidence type="ECO:0000256" key="2">
    <source>
        <dbReference type="ARBA" id="ARBA00007358"/>
    </source>
</evidence>
<dbReference type="HOGENOM" id="CLU_007207_0_2_5"/>
<dbReference type="Gene3D" id="1.20.1090.10">
    <property type="entry name" value="Dehydroquinate synthase-like - alpha domain"/>
    <property type="match status" value="1"/>
</dbReference>
<dbReference type="InterPro" id="IPR018211">
    <property type="entry name" value="ADH_Fe_CS"/>
</dbReference>
<evidence type="ECO:0000256" key="1">
    <source>
        <dbReference type="ARBA" id="ARBA00001962"/>
    </source>
</evidence>
<dbReference type="GO" id="GO:0004022">
    <property type="term" value="F:alcohol dehydrogenase (NAD+) activity"/>
    <property type="evidence" value="ECO:0007669"/>
    <property type="project" value="TreeGrafter"/>
</dbReference>
<reference evidence="9" key="1">
    <citation type="submission" date="2006-01" db="EMBL/GenBank/DDBJ databases">
        <title>Complete sequence of Novosphingobium aromaticivorans DSM 12444.</title>
        <authorList>
            <consortium name="US DOE Joint Genome Institute"/>
            <person name="Copeland A."/>
            <person name="Lucas S."/>
            <person name="Lapidus A."/>
            <person name="Barry K."/>
            <person name="Detter J.C."/>
            <person name="Glavina T."/>
            <person name="Hammon N."/>
            <person name="Israni S."/>
            <person name="Pitluck S."/>
            <person name="Chain P."/>
            <person name="Malfatti S."/>
            <person name="Shin M."/>
            <person name="Vergez L."/>
            <person name="Schmutz J."/>
            <person name="Larimer F."/>
            <person name="Land M."/>
            <person name="Kyrpides N."/>
            <person name="Ivanova N."/>
            <person name="Fredrickson J."/>
            <person name="Balkwill D."/>
            <person name="Romine M.F."/>
            <person name="Richardson P."/>
        </authorList>
    </citation>
    <scope>NUCLEOTIDE SEQUENCE [LARGE SCALE GENOMIC DNA]</scope>
    <source>
        <strain evidence="9">ATCC 700278 / DSM 12444 / CCUG 56034 / CIP 105152 / NBRC 16084 / F199</strain>
    </source>
</reference>
<feature type="domain" description="Alcohol dehydrogenase iron-type/glycerol dehydrogenase GldA" evidence="6">
    <location>
        <begin position="15"/>
        <end position="193"/>
    </location>
</feature>
<dbReference type="KEGG" id="nar:Saro_2455"/>
<dbReference type="STRING" id="279238.Saro_2455"/>
<dbReference type="DNASU" id="3916774"/>
<dbReference type="AlphaFoldDB" id="Q2G5I2"/>
<evidence type="ECO:0000313" key="9">
    <source>
        <dbReference type="Proteomes" id="UP000009134"/>
    </source>
</evidence>
<comment type="similarity">
    <text evidence="2">Belongs to the iron-containing alcohol dehydrogenase family.</text>
</comment>
<dbReference type="Proteomes" id="UP000009134">
    <property type="component" value="Chromosome"/>
</dbReference>
<evidence type="ECO:0000256" key="3">
    <source>
        <dbReference type="ARBA" id="ARBA00023002"/>
    </source>
</evidence>
<sequence>MGSVRASEMTFTETERVTMGRPAREAIRDQAEKMGARRVFILASDTLRTKTDEIAAIERELGERHAATFSGIAPHAPRSDVLRAADAARAAGADLIVSVGGGSVTDSAKIVALLLKHDVRSVEAFEPLHVYVDGDGNVINPLAVGPDVRVICVPTTLSGGEFNALSGATDEAVQHKQGYEHRDMAPVMVVLDPALTVYTPEWLWLSTGVRSVDHAVETLASHLSNDFADGLADSALRLLVEGLSRAKADPTDMEARLKCQIGAWQSMISIIGGVPMGASHAIGHILGGTCDVPHGYTSCVMSPYVLAWNAEHDASRQGRILQCLGNTHASASEALDAFIRSLGMPRTLSEVGVGEDRFQQVAEYTMLDIWGRTNPRPVRSPADILEILRKAA</sequence>
<dbReference type="SUPFAM" id="SSF56796">
    <property type="entry name" value="Dehydroquinate synthase-like"/>
    <property type="match status" value="1"/>
</dbReference>
<dbReference type="PANTHER" id="PTHR11496:SF102">
    <property type="entry name" value="ALCOHOL DEHYDROGENASE 4"/>
    <property type="match status" value="1"/>
</dbReference>
<dbReference type="Pfam" id="PF25137">
    <property type="entry name" value="ADH_Fe_C"/>
    <property type="match status" value="1"/>
</dbReference>
<feature type="region of interest" description="Disordered" evidence="5">
    <location>
        <begin position="1"/>
        <end position="21"/>
    </location>
</feature>
<dbReference type="EMBL" id="CP000248">
    <property type="protein sequence ID" value="ABD26891.1"/>
    <property type="molecule type" value="Genomic_DNA"/>
</dbReference>
<proteinExistence type="inferred from homology"/>
<dbReference type="PANTHER" id="PTHR11496">
    <property type="entry name" value="ALCOHOL DEHYDROGENASE"/>
    <property type="match status" value="1"/>
</dbReference>
<protein>
    <submittedName>
        <fullName evidence="8">Iron-containing alcohol dehydrogenase</fullName>
    </submittedName>
</protein>
<evidence type="ECO:0000259" key="7">
    <source>
        <dbReference type="Pfam" id="PF25137"/>
    </source>
</evidence>
<evidence type="ECO:0000259" key="6">
    <source>
        <dbReference type="Pfam" id="PF00465"/>
    </source>
</evidence>
<dbReference type="Pfam" id="PF00465">
    <property type="entry name" value="Fe-ADH"/>
    <property type="match status" value="1"/>
</dbReference>
<evidence type="ECO:0000256" key="5">
    <source>
        <dbReference type="SAM" id="MobiDB-lite"/>
    </source>
</evidence>
<dbReference type="Gene3D" id="3.40.50.1970">
    <property type="match status" value="1"/>
</dbReference>